<dbReference type="HOGENOM" id="CLU_088869_0_0_0"/>
<dbReference type="Gene3D" id="3.30.420.40">
    <property type="match status" value="2"/>
</dbReference>
<dbReference type="InterPro" id="IPR050696">
    <property type="entry name" value="FtsA/MreB"/>
</dbReference>
<reference evidence="1 2" key="2">
    <citation type="journal article" date="2012" name="Stand. Genomic Sci.">
        <title>Genome sequence of the moderately thermophilic, amino-acid-degrading and sulfur-reducing bacterium Thermovirga lienii type strain (Cas60314(T)).</title>
        <authorList>
            <person name="Goker M."/>
            <person name="Saunders E."/>
            <person name="Lapidus A."/>
            <person name="Nolan M."/>
            <person name="Lucas S."/>
            <person name="Hammon N."/>
            <person name="Deshpande S."/>
            <person name="Cheng J.F."/>
            <person name="Han C."/>
            <person name="Tapia R."/>
            <person name="Goodwin L.A."/>
            <person name="Pitluck S."/>
            <person name="Liolios K."/>
            <person name="Mavromatis K."/>
            <person name="Pagani I."/>
            <person name="Ivanova N."/>
            <person name="Mikhailova N."/>
            <person name="Pati A."/>
            <person name="Chen A."/>
            <person name="Palaniappan K."/>
            <person name="Land M."/>
            <person name="Chang Y.J."/>
            <person name="Jeffries C.D."/>
            <person name="Brambilla E.M."/>
            <person name="Rohde M."/>
            <person name="Spring S."/>
            <person name="Detter J.C."/>
            <person name="Woyke T."/>
            <person name="Bristow J."/>
            <person name="Eisen J.A."/>
            <person name="Markowitz V."/>
            <person name="Hugenholtz P."/>
            <person name="Kyrpides N.C."/>
            <person name="Klenk H.P."/>
        </authorList>
    </citation>
    <scope>NUCLEOTIDE SEQUENCE [LARGE SCALE GENOMIC DNA]</scope>
    <source>
        <strain evidence="2">ATCC BAA-1197 / DSM 17291 / Cas60314</strain>
    </source>
</reference>
<accession>G7V6B9</accession>
<dbReference type="eggNOG" id="COG4820">
    <property type="taxonomic scope" value="Bacteria"/>
</dbReference>
<dbReference type="InterPro" id="IPR043129">
    <property type="entry name" value="ATPase_NBD"/>
</dbReference>
<organism evidence="1 2">
    <name type="scientific">Thermovirga lienii (strain ATCC BAA-1197 / DSM 17291 / Cas60314)</name>
    <dbReference type="NCBI Taxonomy" id="580340"/>
    <lineage>
        <taxon>Bacteria</taxon>
        <taxon>Thermotogati</taxon>
        <taxon>Synergistota</taxon>
        <taxon>Synergistia</taxon>
        <taxon>Synergistales</taxon>
        <taxon>Thermovirgaceae</taxon>
        <taxon>Thermovirga</taxon>
    </lineage>
</organism>
<dbReference type="InterPro" id="IPR005883">
    <property type="entry name" value="PilM"/>
</dbReference>
<evidence type="ECO:0000313" key="2">
    <source>
        <dbReference type="Proteomes" id="UP000005868"/>
    </source>
</evidence>
<dbReference type="PANTHER" id="PTHR32432">
    <property type="entry name" value="CELL DIVISION PROTEIN FTSA-RELATED"/>
    <property type="match status" value="1"/>
</dbReference>
<evidence type="ECO:0000313" key="1">
    <source>
        <dbReference type="EMBL" id="AER65948.1"/>
    </source>
</evidence>
<reference evidence="2" key="1">
    <citation type="submission" date="2011-10" db="EMBL/GenBank/DDBJ databases">
        <title>The complete genome of chromosome of Thermovirga lienii DSM 17291.</title>
        <authorList>
            <consortium name="US DOE Joint Genome Institute (JGI-PGF)"/>
            <person name="Lucas S."/>
            <person name="Copeland A."/>
            <person name="Lapidus A."/>
            <person name="Glavina del Rio T."/>
            <person name="Dalin E."/>
            <person name="Tice H."/>
            <person name="Bruce D."/>
            <person name="Goodwin L."/>
            <person name="Pitluck S."/>
            <person name="Peters L."/>
            <person name="Mikhailova N."/>
            <person name="Saunders E."/>
            <person name="Kyrpides N."/>
            <person name="Mavromatis K."/>
            <person name="Ivanova N."/>
            <person name="Last F.I."/>
            <person name="Brettin T."/>
            <person name="Detter J.C."/>
            <person name="Han C."/>
            <person name="Larimer F."/>
            <person name="Land M."/>
            <person name="Hauser L."/>
            <person name="Markowitz V."/>
            <person name="Cheng J.-F."/>
            <person name="Hugenholtz P."/>
            <person name="Woyke T."/>
            <person name="Wu D."/>
            <person name="Spring S."/>
            <person name="Schroeder M."/>
            <person name="Brambilla E.-M."/>
            <person name="Klenk H.-P."/>
            <person name="Eisen J.A."/>
        </authorList>
    </citation>
    <scope>NUCLEOTIDE SEQUENCE [LARGE SCALE GENOMIC DNA]</scope>
    <source>
        <strain evidence="2">ATCC BAA-1197 / DSM 17291 / Cas60314</strain>
    </source>
</reference>
<dbReference type="InterPro" id="IPR013366">
    <property type="entry name" value="EutJ"/>
</dbReference>
<gene>
    <name evidence="1" type="ordered locus">Tlie_0204</name>
</gene>
<dbReference type="Proteomes" id="UP000005868">
    <property type="component" value="Chromosome"/>
</dbReference>
<dbReference type="AlphaFoldDB" id="G7V6B9"/>
<dbReference type="EMBL" id="CP003096">
    <property type="protein sequence ID" value="AER65948.1"/>
    <property type="molecule type" value="Genomic_DNA"/>
</dbReference>
<proteinExistence type="predicted"/>
<keyword evidence="2" id="KW-1185">Reference proteome</keyword>
<dbReference type="SUPFAM" id="SSF53067">
    <property type="entry name" value="Actin-like ATPase domain"/>
    <property type="match status" value="1"/>
</dbReference>
<sequence length="293" mass="31450">MSRLDACAEALKSGKAIAPWKKLYLGIDLGTTNIVVVALNENGEPVAASMTSSTEIIRDGVVVDYWRAIKETEKNIEVICSKLGVSLDRLLENSVGASAYPPGISPRTAQVCANVVEALEIPCKGLYEEPVAAARALNMEEGVIVDVGGGTTGIAIFKEGAVTYSADEPTGGTHMTLVISGRMGLSFEEAEEKKRVKANHKFLRPILVPVVEKMATIVKEHLHKASWDFSGDPIYLVGGGADIEGAEEVFSSIVQYPVKLAKHCLLVTPLGIASMLWEEQCEKMVKEDAAHVN</sequence>
<dbReference type="NCBIfam" id="TIGR02529">
    <property type="entry name" value="EutJ"/>
    <property type="match status" value="1"/>
</dbReference>
<dbReference type="NCBIfam" id="NF011660">
    <property type="entry name" value="PRK15080.1"/>
    <property type="match status" value="1"/>
</dbReference>
<dbReference type="KEGG" id="tli:Tlie_0204"/>
<dbReference type="STRING" id="580340.Tlie_0204"/>
<dbReference type="Pfam" id="PF11104">
    <property type="entry name" value="PilM_2"/>
    <property type="match status" value="1"/>
</dbReference>
<name>G7V6B9_THELD</name>
<protein>
    <submittedName>
        <fullName evidence="1">Ethanolamine utilization protein EutJ family protein</fullName>
    </submittedName>
</protein>
<dbReference type="PANTHER" id="PTHR32432:SF3">
    <property type="entry name" value="ETHANOLAMINE UTILIZATION PROTEIN EUTJ"/>
    <property type="match status" value="1"/>
</dbReference>